<evidence type="ECO:0000313" key="2">
    <source>
        <dbReference type="Proteomes" id="UP000054324"/>
    </source>
</evidence>
<dbReference type="OrthoDB" id="5593012at2759"/>
<dbReference type="CTD" id="20330071"/>
<dbReference type="GO" id="GO:0007018">
    <property type="term" value="P:microtubule-based movement"/>
    <property type="evidence" value="ECO:0007669"/>
    <property type="project" value="InterPro"/>
</dbReference>
<reference evidence="1 2" key="1">
    <citation type="submission" date="2013-11" db="EMBL/GenBank/DDBJ databases">
        <title>Opisthorchis viverrini - life in the bile duct.</title>
        <authorList>
            <person name="Young N.D."/>
            <person name="Nagarajan N."/>
            <person name="Lin S.J."/>
            <person name="Korhonen P.K."/>
            <person name="Jex A.R."/>
            <person name="Hall R.S."/>
            <person name="Safavi-Hemami H."/>
            <person name="Kaewkong W."/>
            <person name="Bertrand D."/>
            <person name="Gao S."/>
            <person name="Seet Q."/>
            <person name="Wongkham S."/>
            <person name="Teh B.T."/>
            <person name="Wongkham C."/>
            <person name="Intapan P.M."/>
            <person name="Maleewong W."/>
            <person name="Yang X."/>
            <person name="Hu M."/>
            <person name="Wang Z."/>
            <person name="Hofmann A."/>
            <person name="Sternberg P.W."/>
            <person name="Tan P."/>
            <person name="Wang J."/>
            <person name="Gasser R.B."/>
        </authorList>
    </citation>
    <scope>NUCLEOTIDE SEQUENCE [LARGE SCALE GENOMIC DNA]</scope>
</reference>
<dbReference type="GO" id="GO:0045505">
    <property type="term" value="F:dynein intermediate chain binding"/>
    <property type="evidence" value="ECO:0007669"/>
    <property type="project" value="InterPro"/>
</dbReference>
<dbReference type="PANTHER" id="PTHR45703:SF36">
    <property type="entry name" value="DYNEIN HEAVY CHAIN, CYTOPLASMIC"/>
    <property type="match status" value="1"/>
</dbReference>
<gene>
    <name evidence="1" type="ORF">T265_15906</name>
</gene>
<sequence>MAFFRDNLLKHHREVLMTQLVPMQRSIGMFLIDTSTMRSLLLPSPNRCLELFHRLLPVDARAEVDRLVQETQEADYTLSLTPSTTVDFVKHLEFLVHMQTRIEPIEKEADVVKEIYDMIESFSVPVPPEDYAVY</sequence>
<dbReference type="GeneID" id="20330071"/>
<protein>
    <submittedName>
        <fullName evidence="1">Uncharacterized protein</fullName>
    </submittedName>
</protein>
<organism evidence="1 2">
    <name type="scientific">Opisthorchis viverrini</name>
    <name type="common">Southeast Asian liver fluke</name>
    <dbReference type="NCBI Taxonomy" id="6198"/>
    <lineage>
        <taxon>Eukaryota</taxon>
        <taxon>Metazoa</taxon>
        <taxon>Spiralia</taxon>
        <taxon>Lophotrochozoa</taxon>
        <taxon>Platyhelminthes</taxon>
        <taxon>Trematoda</taxon>
        <taxon>Digenea</taxon>
        <taxon>Opisthorchiida</taxon>
        <taxon>Opisthorchiata</taxon>
        <taxon>Opisthorchiidae</taxon>
        <taxon>Opisthorchis</taxon>
    </lineage>
</organism>
<dbReference type="GO" id="GO:0051959">
    <property type="term" value="F:dynein light intermediate chain binding"/>
    <property type="evidence" value="ECO:0007669"/>
    <property type="project" value="InterPro"/>
</dbReference>
<keyword evidence="2" id="KW-1185">Reference proteome</keyword>
<dbReference type="STRING" id="6198.A0A074YVI7"/>
<dbReference type="EMBL" id="KL598854">
    <property type="protein sequence ID" value="KER18663.1"/>
    <property type="molecule type" value="Genomic_DNA"/>
</dbReference>
<dbReference type="RefSeq" id="XP_009177590.1">
    <property type="nucleotide sequence ID" value="XM_009179326.1"/>
</dbReference>
<dbReference type="InterPro" id="IPR026983">
    <property type="entry name" value="DHC"/>
</dbReference>
<proteinExistence type="predicted"/>
<dbReference type="AlphaFoldDB" id="A0A074YVI7"/>
<dbReference type="PANTHER" id="PTHR45703">
    <property type="entry name" value="DYNEIN HEAVY CHAIN"/>
    <property type="match status" value="1"/>
</dbReference>
<dbReference type="GO" id="GO:0030286">
    <property type="term" value="C:dynein complex"/>
    <property type="evidence" value="ECO:0007669"/>
    <property type="project" value="InterPro"/>
</dbReference>
<name>A0A074YVI7_OPIVI</name>
<accession>A0A074YVI7</accession>
<dbReference type="Proteomes" id="UP000054324">
    <property type="component" value="Unassembled WGS sequence"/>
</dbReference>
<feature type="non-terminal residue" evidence="1">
    <location>
        <position position="134"/>
    </location>
</feature>
<dbReference type="KEGG" id="ovi:T265_15906"/>
<evidence type="ECO:0000313" key="1">
    <source>
        <dbReference type="EMBL" id="KER18663.1"/>
    </source>
</evidence>